<dbReference type="SUPFAM" id="SSF48208">
    <property type="entry name" value="Six-hairpin glycosidases"/>
    <property type="match status" value="1"/>
</dbReference>
<dbReference type="InterPro" id="IPR012341">
    <property type="entry name" value="6hp_glycosidase-like_sf"/>
</dbReference>
<keyword evidence="4" id="KW-1185">Reference proteome</keyword>
<evidence type="ECO:0000313" key="3">
    <source>
        <dbReference type="EMBL" id="PVH97875.1"/>
    </source>
</evidence>
<evidence type="ECO:0000256" key="1">
    <source>
        <dbReference type="SAM" id="SignalP"/>
    </source>
</evidence>
<keyword evidence="1" id="KW-0732">Signal</keyword>
<sequence>MLAFALGFVSLCCTLLVAPVGAVRLPDAYDVSWTTQSNNSAGSMPLGGGDIGLNVWSENDTILFYIAKSGTFDENNSMLKLGRVRLNLDPNPFAAGTFRQTLKLNDGFVLFEGAGNATMKIWVDVFNPVIHVELHAAQDVMLNAAYESWRTSDRVMNLRGNNRAEQEQSSWSFNNATTYADATTFHNGGVRMTHHNLDTTVFDFTVAQQHLAEYKETMYNPLASNTFGLWMYSPDLAPANITEGRYVNTTFKAWNLRSKAAKSSYNLQIVAGQAQGSTESFQSTLDTVAKSAGNNTQAATIAWWHSFWDRSYIIINEDAGPNDGAFQVGKNYQIFRYMQGCNAFSAWPLRFNGGLWTFDPVFVNPDAAFTPDYRRWTGGTFTAQNQRLVYWPLLKSGDFDLMKPQFDYYARITSNAQLRGRVYWGINATVFTEQMDNYGLPSPKEYNGAEELEGAGPRPDSFPVGMEYNTWLEHLQDTANEFVDMILQANMFTGLDVSPYLDFIENQIMWFDLFYQQQHRRADPFALTGWNYASDSGNGSLVIYPGSGAETYKVAYNPSSTISGLRKIVNDLLQVAPAYTKGNQSYFENLLLRIPETPLRFQQGKPCISPAQGYSRIQNTEIPQLYPVFPWGEFGLGMPNLTFATNTYELDTETQDFHGNKGWNQDVIWLARMGLTTQAANYTLDRWSDSTIYRFPVFKGPNYDWSPDINHFGAASIALQEMLLQTFADSNKQIRLLGAWPEDWNVRFKLHAPMNTTVEGSVKGGEWEELVVEPEGRKVDVVFGQK</sequence>
<proteinExistence type="predicted"/>
<dbReference type="InterPro" id="IPR008928">
    <property type="entry name" value="6-hairpin_glycosidase_sf"/>
</dbReference>
<feature type="domain" description="DUF5703" evidence="2">
    <location>
        <begin position="33"/>
        <end position="313"/>
    </location>
</feature>
<name>A0A2V1DIW0_9PLEO</name>
<dbReference type="EMBL" id="KZ805426">
    <property type="protein sequence ID" value="PVH97875.1"/>
    <property type="molecule type" value="Genomic_DNA"/>
</dbReference>
<dbReference type="Proteomes" id="UP000244855">
    <property type="component" value="Unassembled WGS sequence"/>
</dbReference>
<dbReference type="GO" id="GO:0005975">
    <property type="term" value="P:carbohydrate metabolic process"/>
    <property type="evidence" value="ECO:0007669"/>
    <property type="project" value="InterPro"/>
</dbReference>
<dbReference type="OrthoDB" id="269227at2759"/>
<dbReference type="AlphaFoldDB" id="A0A2V1DIW0"/>
<accession>A0A2V1DIW0</accession>
<protein>
    <recommendedName>
        <fullName evidence="2">DUF5703 domain-containing protein</fullName>
    </recommendedName>
</protein>
<evidence type="ECO:0000259" key="2">
    <source>
        <dbReference type="Pfam" id="PF18961"/>
    </source>
</evidence>
<dbReference type="GO" id="GO:0003824">
    <property type="term" value="F:catalytic activity"/>
    <property type="evidence" value="ECO:0007669"/>
    <property type="project" value="UniProtKB-ARBA"/>
</dbReference>
<organism evidence="3 4">
    <name type="scientific">Periconia macrospinosa</name>
    <dbReference type="NCBI Taxonomy" id="97972"/>
    <lineage>
        <taxon>Eukaryota</taxon>
        <taxon>Fungi</taxon>
        <taxon>Dikarya</taxon>
        <taxon>Ascomycota</taxon>
        <taxon>Pezizomycotina</taxon>
        <taxon>Dothideomycetes</taxon>
        <taxon>Pleosporomycetidae</taxon>
        <taxon>Pleosporales</taxon>
        <taxon>Massarineae</taxon>
        <taxon>Periconiaceae</taxon>
        <taxon>Periconia</taxon>
    </lineage>
</organism>
<gene>
    <name evidence="3" type="ORF">DM02DRAFT_719614</name>
</gene>
<dbReference type="Pfam" id="PF18961">
    <property type="entry name" value="DUF5703_N"/>
    <property type="match status" value="1"/>
</dbReference>
<reference evidence="3 4" key="1">
    <citation type="journal article" date="2018" name="Sci. Rep.">
        <title>Comparative genomics provides insights into the lifestyle and reveals functional heterogeneity of dark septate endophytic fungi.</title>
        <authorList>
            <person name="Knapp D.G."/>
            <person name="Nemeth J.B."/>
            <person name="Barry K."/>
            <person name="Hainaut M."/>
            <person name="Henrissat B."/>
            <person name="Johnson J."/>
            <person name="Kuo A."/>
            <person name="Lim J.H.P."/>
            <person name="Lipzen A."/>
            <person name="Nolan M."/>
            <person name="Ohm R.A."/>
            <person name="Tamas L."/>
            <person name="Grigoriev I.V."/>
            <person name="Spatafora J.W."/>
            <person name="Nagy L.G."/>
            <person name="Kovacs G.M."/>
        </authorList>
    </citation>
    <scope>NUCLEOTIDE SEQUENCE [LARGE SCALE GENOMIC DNA]</scope>
    <source>
        <strain evidence="3 4">DSE2036</strain>
    </source>
</reference>
<dbReference type="Gene3D" id="1.50.10.10">
    <property type="match status" value="1"/>
</dbReference>
<dbReference type="STRING" id="97972.A0A2V1DIW0"/>
<feature type="signal peptide" evidence="1">
    <location>
        <begin position="1"/>
        <end position="22"/>
    </location>
</feature>
<dbReference type="InterPro" id="IPR043757">
    <property type="entry name" value="DUF5703_N"/>
</dbReference>
<evidence type="ECO:0000313" key="4">
    <source>
        <dbReference type="Proteomes" id="UP000244855"/>
    </source>
</evidence>
<feature type="chain" id="PRO_5016150003" description="DUF5703 domain-containing protein" evidence="1">
    <location>
        <begin position="23"/>
        <end position="786"/>
    </location>
</feature>